<dbReference type="PANTHER" id="PTHR34409">
    <property type="entry name" value="SET DOMAIN-CONTAINING PROTEIN"/>
    <property type="match status" value="1"/>
</dbReference>
<feature type="compositionally biased region" description="Basic residues" evidence="2">
    <location>
        <begin position="363"/>
        <end position="378"/>
    </location>
</feature>
<feature type="region of interest" description="Disordered" evidence="2">
    <location>
        <begin position="1"/>
        <end position="92"/>
    </location>
</feature>
<feature type="compositionally biased region" description="Basic residues" evidence="2">
    <location>
        <begin position="38"/>
        <end position="54"/>
    </location>
</feature>
<dbReference type="Proteomes" id="UP001219525">
    <property type="component" value="Unassembled WGS sequence"/>
</dbReference>
<comment type="caution">
    <text evidence="3">The sequence shown here is derived from an EMBL/GenBank/DDBJ whole genome shotgun (WGS) entry which is preliminary data.</text>
</comment>
<reference evidence="3" key="1">
    <citation type="submission" date="2023-03" db="EMBL/GenBank/DDBJ databases">
        <title>Massive genome expansion in bonnet fungi (Mycena s.s.) driven by repeated elements and novel gene families across ecological guilds.</title>
        <authorList>
            <consortium name="Lawrence Berkeley National Laboratory"/>
            <person name="Harder C.B."/>
            <person name="Miyauchi S."/>
            <person name="Viragh M."/>
            <person name="Kuo A."/>
            <person name="Thoen E."/>
            <person name="Andreopoulos B."/>
            <person name="Lu D."/>
            <person name="Skrede I."/>
            <person name="Drula E."/>
            <person name="Henrissat B."/>
            <person name="Morin E."/>
            <person name="Kohler A."/>
            <person name="Barry K."/>
            <person name="LaButti K."/>
            <person name="Morin E."/>
            <person name="Salamov A."/>
            <person name="Lipzen A."/>
            <person name="Mereny Z."/>
            <person name="Hegedus B."/>
            <person name="Baldrian P."/>
            <person name="Stursova M."/>
            <person name="Weitz H."/>
            <person name="Taylor A."/>
            <person name="Grigoriev I.V."/>
            <person name="Nagy L.G."/>
            <person name="Martin F."/>
            <person name="Kauserud H."/>
        </authorList>
    </citation>
    <scope>NUCLEOTIDE SEQUENCE</scope>
    <source>
        <strain evidence="3">9144</strain>
    </source>
</reference>
<feature type="region of interest" description="Disordered" evidence="2">
    <location>
        <begin position="352"/>
        <end position="436"/>
    </location>
</feature>
<organism evidence="3 4">
    <name type="scientific">Mycena pura</name>
    <dbReference type="NCBI Taxonomy" id="153505"/>
    <lineage>
        <taxon>Eukaryota</taxon>
        <taxon>Fungi</taxon>
        <taxon>Dikarya</taxon>
        <taxon>Basidiomycota</taxon>
        <taxon>Agaricomycotina</taxon>
        <taxon>Agaricomycetes</taxon>
        <taxon>Agaricomycetidae</taxon>
        <taxon>Agaricales</taxon>
        <taxon>Marasmiineae</taxon>
        <taxon>Mycenaceae</taxon>
        <taxon>Mycena</taxon>
    </lineage>
</organism>
<evidence type="ECO:0000313" key="3">
    <source>
        <dbReference type="EMBL" id="KAJ7230003.1"/>
    </source>
</evidence>
<keyword evidence="4" id="KW-1185">Reference proteome</keyword>
<dbReference type="PANTHER" id="PTHR34409:SF1">
    <property type="entry name" value="MYB-LIKE DOMAIN-CONTAINING PROTEIN"/>
    <property type="match status" value="1"/>
</dbReference>
<dbReference type="EMBL" id="JARJCW010000001">
    <property type="protein sequence ID" value="KAJ7230003.1"/>
    <property type="molecule type" value="Genomic_DNA"/>
</dbReference>
<feature type="compositionally biased region" description="Polar residues" evidence="2">
    <location>
        <begin position="418"/>
        <end position="436"/>
    </location>
</feature>
<accession>A0AAD6YUX2</accession>
<evidence type="ECO:0000313" key="4">
    <source>
        <dbReference type="Proteomes" id="UP001219525"/>
    </source>
</evidence>
<feature type="compositionally biased region" description="Polar residues" evidence="2">
    <location>
        <begin position="380"/>
        <end position="390"/>
    </location>
</feature>
<dbReference type="AlphaFoldDB" id="A0AAD6YUX2"/>
<evidence type="ECO:0000256" key="1">
    <source>
        <dbReference type="SAM" id="Coils"/>
    </source>
</evidence>
<sequence length="436" mass="47680">MRRWWSETSRLGSQLSTRSGIGAVVGHDQDETSEKVAGHCKKARAASKGKRKARSVSSSDSEDSESSESDGKAEVPSKGCGRPAGAGNYTKPDVGKLLDLIEKAKPAGAKGWVRIAKKFNKWASKFGRPQRESKALENKYKLLLRTKMPTGDAECPPEVGTRGLSDDSQSDNDGASDVQIVEPVRTAVACRAASPPLRSHRTTGADLLTTFNCAFDPVTQQAREDARSQQSFETAQLLAATQQLDVLRADNSALKDQVNDLKRALDRAEFQVQLARVTGGGVDNERGRPHRRRSYRNDTCDYSGLQRVQGKIRCEKRYPDGGAMTYWVTDASSDASDFDYCPTKIRRTKSPVTEQLIPSSTPGHRHTPTPGPSRRRRLSVQPNSSTTLNNDRVEVTWTPHRGGDAVDADAIDTGVDTPITTTNTFSNEFSLSTEPE</sequence>
<gene>
    <name evidence="3" type="ORF">GGX14DRAFT_553500</name>
</gene>
<feature type="compositionally biased region" description="Polar residues" evidence="2">
    <location>
        <begin position="1"/>
        <end position="19"/>
    </location>
</feature>
<feature type="coiled-coil region" evidence="1">
    <location>
        <begin position="237"/>
        <end position="271"/>
    </location>
</feature>
<keyword evidence="1" id="KW-0175">Coiled coil</keyword>
<feature type="region of interest" description="Disordered" evidence="2">
    <location>
        <begin position="149"/>
        <end position="178"/>
    </location>
</feature>
<proteinExistence type="predicted"/>
<name>A0AAD6YUX2_9AGAR</name>
<protein>
    <submittedName>
        <fullName evidence="3">Uncharacterized protein</fullName>
    </submittedName>
</protein>
<feature type="compositionally biased region" description="Basic and acidic residues" evidence="2">
    <location>
        <begin position="27"/>
        <end position="37"/>
    </location>
</feature>
<evidence type="ECO:0000256" key="2">
    <source>
        <dbReference type="SAM" id="MobiDB-lite"/>
    </source>
</evidence>